<keyword evidence="2" id="KW-1185">Reference proteome</keyword>
<accession>A0ABV2KP39</accession>
<proteinExistence type="predicted"/>
<comment type="caution">
    <text evidence="1">The sequence shown here is derived from an EMBL/GenBank/DDBJ whole genome shotgun (WGS) entry which is preliminary data.</text>
</comment>
<sequence length="70" mass="7955">MTRTGKDRPQEMVRQKLATTIRRQAGSHATRGLLRSMPTFKVVKEMPEHLENLLDRLESSELQPGDGPAR</sequence>
<reference evidence="1 2" key="1">
    <citation type="submission" date="2024-06" db="EMBL/GenBank/DDBJ databases">
        <title>Genomic Encyclopedia of Type Strains, Phase IV (KMG-IV): sequencing the most valuable type-strain genomes for metagenomic binning, comparative biology and taxonomic classification.</title>
        <authorList>
            <person name="Goeker M."/>
        </authorList>
    </citation>
    <scope>NUCLEOTIDE SEQUENCE [LARGE SCALE GENOMIC DNA]</scope>
    <source>
        <strain evidence="1 2">DSM 19730</strain>
    </source>
</reference>
<evidence type="ECO:0008006" key="3">
    <source>
        <dbReference type="Google" id="ProtNLM"/>
    </source>
</evidence>
<gene>
    <name evidence="1" type="ORF">ABID44_002150</name>
</gene>
<evidence type="ECO:0000313" key="2">
    <source>
        <dbReference type="Proteomes" id="UP001549143"/>
    </source>
</evidence>
<evidence type="ECO:0000313" key="1">
    <source>
        <dbReference type="EMBL" id="MET3661819.1"/>
    </source>
</evidence>
<dbReference type="RefSeq" id="WP_354151695.1">
    <property type="nucleotide sequence ID" value="NZ_JBEPMN010000007.1"/>
</dbReference>
<dbReference type="EMBL" id="JBEPMN010000007">
    <property type="protein sequence ID" value="MET3661819.1"/>
    <property type="molecule type" value="Genomic_DNA"/>
</dbReference>
<name>A0ABV2KP39_9HYPH</name>
<organism evidence="1 2">
    <name type="scientific">Aquamicrobium ahrensii</name>
    <dbReference type="NCBI Taxonomy" id="469551"/>
    <lineage>
        <taxon>Bacteria</taxon>
        <taxon>Pseudomonadati</taxon>
        <taxon>Pseudomonadota</taxon>
        <taxon>Alphaproteobacteria</taxon>
        <taxon>Hyphomicrobiales</taxon>
        <taxon>Phyllobacteriaceae</taxon>
        <taxon>Aquamicrobium</taxon>
    </lineage>
</organism>
<dbReference type="Proteomes" id="UP001549143">
    <property type="component" value="Unassembled WGS sequence"/>
</dbReference>
<protein>
    <recommendedName>
        <fullName evidence="3">Anti-sigma factor NepR domain-containing protein</fullName>
    </recommendedName>
</protein>